<dbReference type="SUPFAM" id="SSF103481">
    <property type="entry name" value="Multidrug resistance efflux transporter EmrE"/>
    <property type="match status" value="2"/>
</dbReference>
<feature type="region of interest" description="Disordered" evidence="7">
    <location>
        <begin position="285"/>
        <end position="324"/>
    </location>
</feature>
<evidence type="ECO:0000313" key="10">
    <source>
        <dbReference type="EMBL" id="MBE1610991.1"/>
    </source>
</evidence>
<evidence type="ECO:0000256" key="3">
    <source>
        <dbReference type="ARBA" id="ARBA00022475"/>
    </source>
</evidence>
<keyword evidence="5 8" id="KW-1133">Transmembrane helix</keyword>
<feature type="transmembrane region" description="Helical" evidence="8">
    <location>
        <begin position="207"/>
        <end position="228"/>
    </location>
</feature>
<dbReference type="InterPro" id="IPR000620">
    <property type="entry name" value="EamA_dom"/>
</dbReference>
<accession>A0A927N289</accession>
<feature type="transmembrane region" description="Helical" evidence="8">
    <location>
        <begin position="128"/>
        <end position="146"/>
    </location>
</feature>
<feature type="transmembrane region" description="Helical" evidence="8">
    <location>
        <begin position="103"/>
        <end position="121"/>
    </location>
</feature>
<organism evidence="10 11">
    <name type="scientific">Actinopolymorpha pittospori</name>
    <dbReference type="NCBI Taxonomy" id="648752"/>
    <lineage>
        <taxon>Bacteria</taxon>
        <taxon>Bacillati</taxon>
        <taxon>Actinomycetota</taxon>
        <taxon>Actinomycetes</taxon>
        <taxon>Propionibacteriales</taxon>
        <taxon>Actinopolymorphaceae</taxon>
        <taxon>Actinopolymorpha</taxon>
    </lineage>
</organism>
<feature type="transmembrane region" description="Helical" evidence="8">
    <location>
        <begin position="268"/>
        <end position="285"/>
    </location>
</feature>
<keyword evidence="11" id="KW-1185">Reference proteome</keyword>
<name>A0A927N289_9ACTN</name>
<dbReference type="Pfam" id="PF00892">
    <property type="entry name" value="EamA"/>
    <property type="match status" value="1"/>
</dbReference>
<comment type="subcellular location">
    <subcellularLocation>
        <location evidence="1">Cell membrane</location>
        <topology evidence="1">Multi-pass membrane protein</topology>
    </subcellularLocation>
</comment>
<evidence type="ECO:0000256" key="7">
    <source>
        <dbReference type="SAM" id="MobiDB-lite"/>
    </source>
</evidence>
<evidence type="ECO:0000256" key="1">
    <source>
        <dbReference type="ARBA" id="ARBA00004651"/>
    </source>
</evidence>
<dbReference type="InterPro" id="IPR051258">
    <property type="entry name" value="Diverse_Substrate_Transporter"/>
</dbReference>
<feature type="transmembrane region" description="Helical" evidence="8">
    <location>
        <begin position="47"/>
        <end position="65"/>
    </location>
</feature>
<dbReference type="GO" id="GO:0005886">
    <property type="term" value="C:plasma membrane"/>
    <property type="evidence" value="ECO:0007669"/>
    <property type="project" value="UniProtKB-SubCell"/>
</dbReference>
<feature type="transmembrane region" description="Helical" evidence="8">
    <location>
        <begin position="77"/>
        <end position="97"/>
    </location>
</feature>
<dbReference type="PANTHER" id="PTHR42920">
    <property type="entry name" value="OS03G0707200 PROTEIN-RELATED"/>
    <property type="match status" value="1"/>
</dbReference>
<evidence type="ECO:0000259" key="9">
    <source>
        <dbReference type="Pfam" id="PF00892"/>
    </source>
</evidence>
<comment type="similarity">
    <text evidence="2">Belongs to the EamA transporter family.</text>
</comment>
<reference evidence="10" key="1">
    <citation type="submission" date="2020-10" db="EMBL/GenBank/DDBJ databases">
        <title>Sequencing the genomes of 1000 actinobacteria strains.</title>
        <authorList>
            <person name="Klenk H.-P."/>
        </authorList>
    </citation>
    <scope>NUCLEOTIDE SEQUENCE</scope>
    <source>
        <strain evidence="10">DSM 45354</strain>
    </source>
</reference>
<keyword evidence="4 8" id="KW-0812">Transmembrane</keyword>
<dbReference type="AlphaFoldDB" id="A0A927N289"/>
<evidence type="ECO:0000256" key="5">
    <source>
        <dbReference type="ARBA" id="ARBA00022989"/>
    </source>
</evidence>
<keyword evidence="6 8" id="KW-0472">Membrane</keyword>
<feature type="transmembrane region" description="Helical" evidence="8">
    <location>
        <begin position="152"/>
        <end position="170"/>
    </location>
</feature>
<comment type="caution">
    <text evidence="10">The sequence shown here is derived from an EMBL/GenBank/DDBJ whole genome shotgun (WGS) entry which is preliminary data.</text>
</comment>
<feature type="transmembrane region" description="Helical" evidence="8">
    <location>
        <begin position="182"/>
        <end position="201"/>
    </location>
</feature>
<dbReference type="InterPro" id="IPR037185">
    <property type="entry name" value="EmrE-like"/>
</dbReference>
<dbReference type="PANTHER" id="PTHR42920:SF5">
    <property type="entry name" value="EAMA DOMAIN-CONTAINING PROTEIN"/>
    <property type="match status" value="1"/>
</dbReference>
<gene>
    <name evidence="10" type="ORF">HEB94_007839</name>
</gene>
<evidence type="ECO:0000313" key="11">
    <source>
        <dbReference type="Proteomes" id="UP000638648"/>
    </source>
</evidence>
<feature type="domain" description="EamA" evidence="9">
    <location>
        <begin position="152"/>
        <end position="282"/>
    </location>
</feature>
<protein>
    <submittedName>
        <fullName evidence="10">Inner membrane transporter RhtA</fullName>
    </submittedName>
</protein>
<feature type="transmembrane region" description="Helical" evidence="8">
    <location>
        <begin position="240"/>
        <end position="262"/>
    </location>
</feature>
<dbReference type="RefSeq" id="WP_192754275.1">
    <property type="nucleotide sequence ID" value="NZ_BAABJL010000042.1"/>
</dbReference>
<proteinExistence type="inferred from homology"/>
<evidence type="ECO:0000256" key="2">
    <source>
        <dbReference type="ARBA" id="ARBA00007362"/>
    </source>
</evidence>
<keyword evidence="3" id="KW-1003">Cell membrane</keyword>
<dbReference type="Proteomes" id="UP000638648">
    <property type="component" value="Unassembled WGS sequence"/>
</dbReference>
<feature type="transmembrane region" description="Helical" evidence="8">
    <location>
        <begin position="20"/>
        <end position="41"/>
    </location>
</feature>
<evidence type="ECO:0000256" key="8">
    <source>
        <dbReference type="SAM" id="Phobius"/>
    </source>
</evidence>
<sequence length="324" mass="33348">MSAVPRSVIPRRNDREGHAVVLVLASAVSLQCGAAFAVLLLDRVGPVGAVTLRMVLAAILVLTVVRPRLRGYGRRDLAIGVAFGLTLALMNFCFYSAVARLPLGAAVTLEFLGPLGLAVVTSRRIRDLVWVGVAGLGVILLSETGFERLNPTGVAFALGAGLCWAGYILLGAQAGRRLSGANALAVALAVASIAIVPAAAFTSGPNLFEPVTLALGLGVAVLSSALPYSMELAALRRIPARTFGVLMSLEPVVAVLVGLLILHQRLTTWQLLAIGLVVVASAGATRSAGGPRRGERDGPASSVPSLPPADPPEAAAGLSRRAKR</sequence>
<evidence type="ECO:0000256" key="6">
    <source>
        <dbReference type="ARBA" id="ARBA00023136"/>
    </source>
</evidence>
<evidence type="ECO:0000256" key="4">
    <source>
        <dbReference type="ARBA" id="ARBA00022692"/>
    </source>
</evidence>
<dbReference type="EMBL" id="JADBEM010000001">
    <property type="protein sequence ID" value="MBE1610991.1"/>
    <property type="molecule type" value="Genomic_DNA"/>
</dbReference>